<dbReference type="GO" id="GO:0004672">
    <property type="term" value="F:protein kinase activity"/>
    <property type="evidence" value="ECO:0000318"/>
    <property type="project" value="GO_Central"/>
</dbReference>
<dbReference type="SMART" id="SM00220">
    <property type="entry name" value="S_TKc"/>
    <property type="match status" value="1"/>
</dbReference>
<dbReference type="GO" id="GO:0005524">
    <property type="term" value="F:ATP binding"/>
    <property type="evidence" value="ECO:0007669"/>
    <property type="project" value="InterPro"/>
</dbReference>
<dbReference type="PROSITE" id="PS00108">
    <property type="entry name" value="PROTEIN_KINASE_ST"/>
    <property type="match status" value="1"/>
</dbReference>
<dbReference type="Proteomes" id="UP000215914">
    <property type="component" value="Unassembled WGS sequence"/>
</dbReference>
<dbReference type="SUPFAM" id="SSF56112">
    <property type="entry name" value="Protein kinase-like (PK-like)"/>
    <property type="match status" value="1"/>
</dbReference>
<name>A0A9K3HTL9_HELAN</name>
<keyword evidence="1" id="KW-0812">Transmembrane</keyword>
<dbReference type="EMBL" id="MNCJ02000326">
    <property type="protein sequence ID" value="KAF5784494.1"/>
    <property type="molecule type" value="Genomic_DNA"/>
</dbReference>
<dbReference type="InterPro" id="IPR000719">
    <property type="entry name" value="Prot_kinase_dom"/>
</dbReference>
<keyword evidence="4" id="KW-1185">Reference proteome</keyword>
<dbReference type="Gene3D" id="1.10.510.10">
    <property type="entry name" value="Transferase(Phosphotransferase) domain 1"/>
    <property type="match status" value="1"/>
</dbReference>
<evidence type="ECO:0000313" key="3">
    <source>
        <dbReference type="EMBL" id="KAF5784494.1"/>
    </source>
</evidence>
<dbReference type="AlphaFoldDB" id="A0A9K3HTL9"/>
<dbReference type="Pfam" id="PF00069">
    <property type="entry name" value="Pkinase"/>
    <property type="match status" value="1"/>
</dbReference>
<dbReference type="PANTHER" id="PTHR27003:SF471">
    <property type="entry name" value="VASCULAR ENDOTHELIAL GROWTH FACTOR RECEPTOR 2 (VEGFR2)-RELATED"/>
    <property type="match status" value="1"/>
</dbReference>
<accession>A0A9K3HTL9</accession>
<organism evidence="3 4">
    <name type="scientific">Helianthus annuus</name>
    <name type="common">Common sunflower</name>
    <dbReference type="NCBI Taxonomy" id="4232"/>
    <lineage>
        <taxon>Eukaryota</taxon>
        <taxon>Viridiplantae</taxon>
        <taxon>Streptophyta</taxon>
        <taxon>Embryophyta</taxon>
        <taxon>Tracheophyta</taxon>
        <taxon>Spermatophyta</taxon>
        <taxon>Magnoliopsida</taxon>
        <taxon>eudicotyledons</taxon>
        <taxon>Gunneridae</taxon>
        <taxon>Pentapetalae</taxon>
        <taxon>asterids</taxon>
        <taxon>campanulids</taxon>
        <taxon>Asterales</taxon>
        <taxon>Asteraceae</taxon>
        <taxon>Asteroideae</taxon>
        <taxon>Heliantheae alliance</taxon>
        <taxon>Heliantheae</taxon>
        <taxon>Helianthus</taxon>
    </lineage>
</organism>
<reference evidence="3" key="1">
    <citation type="journal article" date="2017" name="Nature">
        <title>The sunflower genome provides insights into oil metabolism, flowering and Asterid evolution.</title>
        <authorList>
            <person name="Badouin H."/>
            <person name="Gouzy J."/>
            <person name="Grassa C.J."/>
            <person name="Murat F."/>
            <person name="Staton S.E."/>
            <person name="Cottret L."/>
            <person name="Lelandais-Briere C."/>
            <person name="Owens G.L."/>
            <person name="Carrere S."/>
            <person name="Mayjonade B."/>
            <person name="Legrand L."/>
            <person name="Gill N."/>
            <person name="Kane N.C."/>
            <person name="Bowers J.E."/>
            <person name="Hubner S."/>
            <person name="Bellec A."/>
            <person name="Berard A."/>
            <person name="Berges H."/>
            <person name="Blanchet N."/>
            <person name="Boniface M.C."/>
            <person name="Brunel D."/>
            <person name="Catrice O."/>
            <person name="Chaidir N."/>
            <person name="Claudel C."/>
            <person name="Donnadieu C."/>
            <person name="Faraut T."/>
            <person name="Fievet G."/>
            <person name="Helmstetter N."/>
            <person name="King M."/>
            <person name="Knapp S.J."/>
            <person name="Lai Z."/>
            <person name="Le Paslier M.C."/>
            <person name="Lippi Y."/>
            <person name="Lorenzon L."/>
            <person name="Mandel J.R."/>
            <person name="Marage G."/>
            <person name="Marchand G."/>
            <person name="Marquand E."/>
            <person name="Bret-Mestries E."/>
            <person name="Morien E."/>
            <person name="Nambeesan S."/>
            <person name="Nguyen T."/>
            <person name="Pegot-Espagnet P."/>
            <person name="Pouilly N."/>
            <person name="Raftis F."/>
            <person name="Sallet E."/>
            <person name="Schiex T."/>
            <person name="Thomas J."/>
            <person name="Vandecasteele C."/>
            <person name="Vares D."/>
            <person name="Vear F."/>
            <person name="Vautrin S."/>
            <person name="Crespi M."/>
            <person name="Mangin B."/>
            <person name="Burke J.M."/>
            <person name="Salse J."/>
            <person name="Munos S."/>
            <person name="Vincourt P."/>
            <person name="Rieseberg L.H."/>
            <person name="Langlade N.B."/>
        </authorList>
    </citation>
    <scope>NUCLEOTIDE SEQUENCE</scope>
    <source>
        <tissue evidence="3">Leaves</tissue>
    </source>
</reference>
<feature type="domain" description="Protein kinase" evidence="2">
    <location>
        <begin position="1"/>
        <end position="175"/>
    </location>
</feature>
<dbReference type="InterPro" id="IPR008271">
    <property type="entry name" value="Ser/Thr_kinase_AS"/>
</dbReference>
<sequence length="201" mass="23085">MEGKPRIIHRDIKSENILLDENLNAKVADFGLSKFQPTNQQASTIHTIHLAGTEFYIDPEYQTSFKYKKESDVYSFGVVLFEMLSGRLAYDPIYTGENDKGLAPIARRHYNEGTLKELIDPRMVEEDDEHIVILNRGPNQESLETFSRIAYQCLAETQAKRPTLEAVIKELQTALTLQVRTILNNTIFFFISLLVIIMHIH</sequence>
<evidence type="ECO:0000313" key="4">
    <source>
        <dbReference type="Proteomes" id="UP000215914"/>
    </source>
</evidence>
<dbReference type="Gramene" id="mRNA:HanXRQr2_Chr11g0520151">
    <property type="protein sequence ID" value="CDS:HanXRQr2_Chr11g0520151.1"/>
    <property type="gene ID" value="HanXRQr2_Chr11g0520151"/>
</dbReference>
<dbReference type="PROSITE" id="PS50011">
    <property type="entry name" value="PROTEIN_KINASE_DOM"/>
    <property type="match status" value="1"/>
</dbReference>
<keyword evidence="1" id="KW-0472">Membrane</keyword>
<reference evidence="3" key="2">
    <citation type="submission" date="2020-06" db="EMBL/GenBank/DDBJ databases">
        <title>Helianthus annuus Genome sequencing and assembly Release 2.</title>
        <authorList>
            <person name="Gouzy J."/>
            <person name="Langlade N."/>
            <person name="Munos S."/>
        </authorList>
    </citation>
    <scope>NUCLEOTIDE SEQUENCE</scope>
    <source>
        <tissue evidence="3">Leaves</tissue>
    </source>
</reference>
<keyword evidence="3" id="KW-0808">Transferase</keyword>
<evidence type="ECO:0000259" key="2">
    <source>
        <dbReference type="PROSITE" id="PS50011"/>
    </source>
</evidence>
<keyword evidence="1" id="KW-1133">Transmembrane helix</keyword>
<gene>
    <name evidence="3" type="ORF">HanXRQr2_Chr11g0520151</name>
</gene>
<protein>
    <recommendedName>
        <fullName evidence="2">Protein kinase domain-containing protein</fullName>
    </recommendedName>
</protein>
<dbReference type="GO" id="GO:0004714">
    <property type="term" value="F:transmembrane receptor protein tyrosine kinase activity"/>
    <property type="evidence" value="ECO:0007669"/>
    <property type="project" value="InterPro"/>
</dbReference>
<feature type="transmembrane region" description="Helical" evidence="1">
    <location>
        <begin position="182"/>
        <end position="200"/>
    </location>
</feature>
<dbReference type="InterPro" id="IPR011009">
    <property type="entry name" value="Kinase-like_dom_sf"/>
</dbReference>
<dbReference type="PANTHER" id="PTHR27003">
    <property type="entry name" value="OS07G0166700 PROTEIN"/>
    <property type="match status" value="1"/>
</dbReference>
<dbReference type="GO" id="GO:0005886">
    <property type="term" value="C:plasma membrane"/>
    <property type="evidence" value="ECO:0000318"/>
    <property type="project" value="GO_Central"/>
</dbReference>
<evidence type="ECO:0000256" key="1">
    <source>
        <dbReference type="SAM" id="Phobius"/>
    </source>
</evidence>
<dbReference type="InterPro" id="IPR045272">
    <property type="entry name" value="ANXUR1/2-like"/>
</dbReference>
<proteinExistence type="predicted"/>
<comment type="caution">
    <text evidence="3">The sequence shown here is derived from an EMBL/GenBank/DDBJ whole genome shotgun (WGS) entry which is preliminary data.</text>
</comment>